<comment type="caution">
    <text evidence="2">The sequence shown here is derived from an EMBL/GenBank/DDBJ whole genome shotgun (WGS) entry which is preliminary data.</text>
</comment>
<sequence length="98" mass="11027">MVEAIVNLPNDPLLCSALMTLLIPVTLSAVWGLLIRRRHSEAFPNPCFVYSKKINESSAQTHIIAHHLVAKWLSRYIKRKDKPSAEDDGDHISSSLHL</sequence>
<keyword evidence="1" id="KW-1133">Transmembrane helix</keyword>
<reference evidence="2 3" key="1">
    <citation type="submission" date="2021-01" db="EMBL/GenBank/DDBJ databases">
        <title>Genomic Encyclopedia of Type Strains, Phase IV (KMG-IV): sequencing the most valuable type-strain genomes for metagenomic binning, comparative biology and taxonomic classification.</title>
        <authorList>
            <person name="Goeker M."/>
        </authorList>
    </citation>
    <scope>NUCLEOTIDE SEQUENCE [LARGE SCALE GENOMIC DNA]</scope>
    <source>
        <strain evidence="2 3">DSM 28236</strain>
    </source>
</reference>
<proteinExistence type="predicted"/>
<dbReference type="Proteomes" id="UP000808914">
    <property type="component" value="Unassembled WGS sequence"/>
</dbReference>
<name>A0ABS2PXC2_9BACL</name>
<protein>
    <submittedName>
        <fullName evidence="2">Uncharacterized protein</fullName>
    </submittedName>
</protein>
<keyword evidence="1" id="KW-0472">Membrane</keyword>
<organism evidence="2 3">
    <name type="scientific">Scopulibacillus daqui</name>
    <dbReference type="NCBI Taxonomy" id="1469162"/>
    <lineage>
        <taxon>Bacteria</taxon>
        <taxon>Bacillati</taxon>
        <taxon>Bacillota</taxon>
        <taxon>Bacilli</taxon>
        <taxon>Bacillales</taxon>
        <taxon>Sporolactobacillaceae</taxon>
        <taxon>Scopulibacillus</taxon>
    </lineage>
</organism>
<dbReference type="RefSeq" id="WP_205002569.1">
    <property type="nucleotide sequence ID" value="NZ_JAFBER010000003.1"/>
</dbReference>
<gene>
    <name evidence="2" type="ORF">JOD45_000811</name>
</gene>
<accession>A0ABS2PXC2</accession>
<evidence type="ECO:0000313" key="3">
    <source>
        <dbReference type="Proteomes" id="UP000808914"/>
    </source>
</evidence>
<keyword evidence="1" id="KW-0812">Transmembrane</keyword>
<evidence type="ECO:0000313" key="2">
    <source>
        <dbReference type="EMBL" id="MBM7644618.1"/>
    </source>
</evidence>
<feature type="transmembrane region" description="Helical" evidence="1">
    <location>
        <begin position="16"/>
        <end position="35"/>
    </location>
</feature>
<evidence type="ECO:0000256" key="1">
    <source>
        <dbReference type="SAM" id="Phobius"/>
    </source>
</evidence>
<dbReference type="EMBL" id="JAFBER010000003">
    <property type="protein sequence ID" value="MBM7644618.1"/>
    <property type="molecule type" value="Genomic_DNA"/>
</dbReference>
<keyword evidence="3" id="KW-1185">Reference proteome</keyword>